<dbReference type="Pfam" id="PF14525">
    <property type="entry name" value="AraC_binding_2"/>
    <property type="match status" value="1"/>
</dbReference>
<dbReference type="PANTHER" id="PTHR46796">
    <property type="entry name" value="HTH-TYPE TRANSCRIPTIONAL ACTIVATOR RHAS-RELATED"/>
    <property type="match status" value="1"/>
</dbReference>
<dbReference type="InterPro" id="IPR050204">
    <property type="entry name" value="AraC_XylS_family_regulators"/>
</dbReference>
<dbReference type="SUPFAM" id="SSF46689">
    <property type="entry name" value="Homeodomain-like"/>
    <property type="match status" value="1"/>
</dbReference>
<evidence type="ECO:0000313" key="5">
    <source>
        <dbReference type="EMBL" id="MFC6084730.1"/>
    </source>
</evidence>
<dbReference type="Proteomes" id="UP001596137">
    <property type="component" value="Unassembled WGS sequence"/>
</dbReference>
<evidence type="ECO:0000256" key="1">
    <source>
        <dbReference type="ARBA" id="ARBA00023015"/>
    </source>
</evidence>
<dbReference type="Pfam" id="PF12833">
    <property type="entry name" value="HTH_18"/>
    <property type="match status" value="1"/>
</dbReference>
<dbReference type="InterPro" id="IPR009057">
    <property type="entry name" value="Homeodomain-like_sf"/>
</dbReference>
<evidence type="ECO:0000256" key="3">
    <source>
        <dbReference type="ARBA" id="ARBA00023163"/>
    </source>
</evidence>
<accession>A0ABW1NN35</accession>
<keyword evidence="3" id="KW-0804">Transcription</keyword>
<keyword evidence="6" id="KW-1185">Reference proteome</keyword>
<dbReference type="PRINTS" id="PR00032">
    <property type="entry name" value="HTHARAC"/>
</dbReference>
<dbReference type="Gene3D" id="1.10.10.60">
    <property type="entry name" value="Homeodomain-like"/>
    <property type="match status" value="1"/>
</dbReference>
<protein>
    <submittedName>
        <fullName evidence="5">Helix-turn-helix domain-containing protein</fullName>
    </submittedName>
</protein>
<dbReference type="SMART" id="SM00342">
    <property type="entry name" value="HTH_ARAC"/>
    <property type="match status" value="1"/>
</dbReference>
<evidence type="ECO:0000313" key="6">
    <source>
        <dbReference type="Proteomes" id="UP001596137"/>
    </source>
</evidence>
<reference evidence="6" key="1">
    <citation type="journal article" date="2019" name="Int. J. Syst. Evol. Microbiol.">
        <title>The Global Catalogue of Microorganisms (GCM) 10K type strain sequencing project: providing services to taxonomists for standard genome sequencing and annotation.</title>
        <authorList>
            <consortium name="The Broad Institute Genomics Platform"/>
            <consortium name="The Broad Institute Genome Sequencing Center for Infectious Disease"/>
            <person name="Wu L."/>
            <person name="Ma J."/>
        </authorList>
    </citation>
    <scope>NUCLEOTIDE SEQUENCE [LARGE SCALE GENOMIC DNA]</scope>
    <source>
        <strain evidence="6">JCM 30346</strain>
    </source>
</reference>
<dbReference type="RefSeq" id="WP_380758099.1">
    <property type="nucleotide sequence ID" value="NZ_JBHSRF010000048.1"/>
</dbReference>
<keyword evidence="1" id="KW-0805">Transcription regulation</keyword>
<feature type="domain" description="HTH araC/xylS-type" evidence="4">
    <location>
        <begin position="213"/>
        <end position="314"/>
    </location>
</feature>
<gene>
    <name evidence="5" type="ORF">ACFP1K_26460</name>
</gene>
<evidence type="ECO:0000256" key="2">
    <source>
        <dbReference type="ARBA" id="ARBA00023125"/>
    </source>
</evidence>
<proteinExistence type="predicted"/>
<dbReference type="PANTHER" id="PTHR46796:SF6">
    <property type="entry name" value="ARAC SUBFAMILY"/>
    <property type="match status" value="1"/>
</dbReference>
<comment type="caution">
    <text evidence="5">The sequence shown here is derived from an EMBL/GenBank/DDBJ whole genome shotgun (WGS) entry which is preliminary data.</text>
</comment>
<dbReference type="InterPro" id="IPR020449">
    <property type="entry name" value="Tscrpt_reg_AraC-type_HTH"/>
</dbReference>
<dbReference type="InterPro" id="IPR035418">
    <property type="entry name" value="AraC-bd_2"/>
</dbReference>
<dbReference type="EMBL" id="JBHSRF010000048">
    <property type="protein sequence ID" value="MFC6084730.1"/>
    <property type="molecule type" value="Genomic_DNA"/>
</dbReference>
<keyword evidence="2" id="KW-0238">DNA-binding</keyword>
<dbReference type="InterPro" id="IPR018060">
    <property type="entry name" value="HTH_AraC"/>
</dbReference>
<sequence length="316" mass="34697">MFLARFHTAEVSPELRFAAWHEMTSKALIGTVVSTDDVDDFTAAVGVLDLGAVQISVVAYPALRAARTIRLIRRSDPGRLYVTIPLRGRLGVSHLGREADVGTGHFVVIDTSRPGVVVNRRPVEHLIVEVPRSELPRSWAMGSVMARPLPVGQGTGALMVNTARQMMRSAEAYGPADGRRLATVVIDLVVVALAGHAGEDGAVRDAGQRLLQPRILDFIEKRLPDLTLSPSVVAAAHNISVRYLQLLFREQGMTVTGWIRERRLERCRRDLRDPELAGRPVHAIGARWGFPDPTAFSRAFKQAFGVSPGDYRRGHL</sequence>
<name>A0ABW1NN35_9ACTN</name>
<evidence type="ECO:0000259" key="4">
    <source>
        <dbReference type="PROSITE" id="PS01124"/>
    </source>
</evidence>
<organism evidence="5 6">
    <name type="scientific">Sphaerisporangium aureirubrum</name>
    <dbReference type="NCBI Taxonomy" id="1544736"/>
    <lineage>
        <taxon>Bacteria</taxon>
        <taxon>Bacillati</taxon>
        <taxon>Actinomycetota</taxon>
        <taxon>Actinomycetes</taxon>
        <taxon>Streptosporangiales</taxon>
        <taxon>Streptosporangiaceae</taxon>
        <taxon>Sphaerisporangium</taxon>
    </lineage>
</organism>
<dbReference type="PROSITE" id="PS01124">
    <property type="entry name" value="HTH_ARAC_FAMILY_2"/>
    <property type="match status" value="1"/>
</dbReference>